<accession>A0A8T2ZL10</accession>
<sequence>MDGGDCIVSPSHSLGMDGVDFYARENLISLFGHRYFPGRCSRYSTDGGGKNEENPVLEVGEQNLKHWLASRFRAQWKQAFGWKRSSAQCSYDPYSYSLNFDDGLSIP</sequence>
<reference evidence="1" key="1">
    <citation type="journal article" date="2021" name="J. Hered.">
        <title>Genome Assembly of Salicaceae Populus deltoides (Eastern Cottonwood) I-69 Based on Nanopore Sequencing and Hi-C Technologies.</title>
        <authorList>
            <person name="Bai S."/>
            <person name="Wu H."/>
            <person name="Zhang J."/>
            <person name="Pan Z."/>
            <person name="Zhao W."/>
            <person name="Li Z."/>
            <person name="Tong C."/>
        </authorList>
    </citation>
    <scope>NUCLEOTIDE SEQUENCE</scope>
    <source>
        <tissue evidence="1">Leaf</tissue>
    </source>
</reference>
<comment type="caution">
    <text evidence="1">The sequence shown here is derived from an EMBL/GenBank/DDBJ whole genome shotgun (WGS) entry which is preliminary data.</text>
</comment>
<organism evidence="1 2">
    <name type="scientific">Populus deltoides</name>
    <name type="common">Eastern poplar</name>
    <name type="synonym">Eastern cottonwood</name>
    <dbReference type="NCBI Taxonomy" id="3696"/>
    <lineage>
        <taxon>Eukaryota</taxon>
        <taxon>Viridiplantae</taxon>
        <taxon>Streptophyta</taxon>
        <taxon>Embryophyta</taxon>
        <taxon>Tracheophyta</taxon>
        <taxon>Spermatophyta</taxon>
        <taxon>Magnoliopsida</taxon>
        <taxon>eudicotyledons</taxon>
        <taxon>Gunneridae</taxon>
        <taxon>Pentapetalae</taxon>
        <taxon>rosids</taxon>
        <taxon>fabids</taxon>
        <taxon>Malpighiales</taxon>
        <taxon>Salicaceae</taxon>
        <taxon>Saliceae</taxon>
        <taxon>Populus</taxon>
    </lineage>
</organism>
<dbReference type="PANTHER" id="PTHR34538:SF4">
    <property type="entry name" value="EXPRESSED PROTEIN"/>
    <property type="match status" value="1"/>
</dbReference>
<proteinExistence type="predicted"/>
<gene>
    <name evidence="1" type="ORF">H0E87_005439</name>
</gene>
<evidence type="ECO:0000313" key="1">
    <source>
        <dbReference type="EMBL" id="KAH8517502.1"/>
    </source>
</evidence>
<keyword evidence="2" id="KW-1185">Reference proteome</keyword>
<dbReference type="PANTHER" id="PTHR34538">
    <property type="entry name" value="EXPRESSED PROTEIN"/>
    <property type="match status" value="1"/>
</dbReference>
<dbReference type="AlphaFoldDB" id="A0A8T2ZL10"/>
<name>A0A8T2ZL10_POPDE</name>
<evidence type="ECO:0000313" key="2">
    <source>
        <dbReference type="Proteomes" id="UP000807159"/>
    </source>
</evidence>
<dbReference type="Proteomes" id="UP000807159">
    <property type="component" value="Chromosome 2"/>
</dbReference>
<dbReference type="EMBL" id="JACEGQ020000002">
    <property type="protein sequence ID" value="KAH8517502.1"/>
    <property type="molecule type" value="Genomic_DNA"/>
</dbReference>
<protein>
    <submittedName>
        <fullName evidence="1">Uncharacterized protein</fullName>
    </submittedName>
</protein>